<dbReference type="PATRIC" id="fig|1365176.7.peg.1446"/>
<name>S5ZF71_9CREN</name>
<proteinExistence type="predicted"/>
<accession>S5ZF71</accession>
<protein>
    <recommendedName>
        <fullName evidence="3">STAS domain-containing protein</fullName>
    </recommendedName>
</protein>
<dbReference type="RefSeq" id="WP_020963110.1">
    <property type="nucleotide sequence ID" value="NC_022093.1"/>
</dbReference>
<reference evidence="1 2" key="1">
    <citation type="journal article" date="2013" name="Genome Announc.">
        <title>Complete Genomic Sequence of 'Thermofilum adornatus' Strain 1910bT, a Hyperthermophilic Anaerobic Organotrophic Crenarchaeon.</title>
        <authorList>
            <person name="Dominova I.N."/>
            <person name="Kublanov I.V."/>
            <person name="Podosokorskaya O.A."/>
            <person name="Derbikova K.S."/>
            <person name="Patrushev M.V."/>
            <person name="Toshchakov S.V."/>
        </authorList>
    </citation>
    <scope>NUCLEOTIDE SEQUENCE [LARGE SCALE GENOMIC DNA]</scope>
    <source>
        <strain evidence="2">1910b</strain>
    </source>
</reference>
<dbReference type="HOGENOM" id="CLU_2434028_0_0_2"/>
<keyword evidence="2" id="KW-1185">Reference proteome</keyword>
<evidence type="ECO:0000313" key="2">
    <source>
        <dbReference type="Proteomes" id="UP000015543"/>
    </source>
</evidence>
<dbReference type="Proteomes" id="UP000015543">
    <property type="component" value="Chromosome"/>
</dbReference>
<dbReference type="EMBL" id="CP006646">
    <property type="protein sequence ID" value="AGT35803.1"/>
    <property type="molecule type" value="Genomic_DNA"/>
</dbReference>
<dbReference type="AlphaFoldDB" id="S5ZF71"/>
<dbReference type="GeneID" id="16574109"/>
<sequence>MNRATLVLKGLHNADPKTVYKSLMRFIASNHPADLVIYLCDEGGIEMLGKLAEFISNNISIGLEIYLSCPESLETGYELLELGKTSSLEG</sequence>
<evidence type="ECO:0008006" key="3">
    <source>
        <dbReference type="Google" id="ProtNLM"/>
    </source>
</evidence>
<organism evidence="1 2">
    <name type="scientific">Thermofilum adornatum</name>
    <dbReference type="NCBI Taxonomy" id="1365176"/>
    <lineage>
        <taxon>Archaea</taxon>
        <taxon>Thermoproteota</taxon>
        <taxon>Thermoprotei</taxon>
        <taxon>Thermofilales</taxon>
        <taxon>Thermofilaceae</taxon>
        <taxon>Thermofilum</taxon>
    </lineage>
</organism>
<gene>
    <name evidence="1" type="ORF">N186_07325</name>
</gene>
<dbReference type="KEGG" id="thb:N186_07325"/>
<evidence type="ECO:0000313" key="1">
    <source>
        <dbReference type="EMBL" id="AGT35803.1"/>
    </source>
</evidence>